<dbReference type="GO" id="GO:0051539">
    <property type="term" value="F:4 iron, 4 sulfur cluster binding"/>
    <property type="evidence" value="ECO:0007669"/>
    <property type="project" value="UniProtKB-KW"/>
</dbReference>
<gene>
    <name evidence="8" type="ORF">DDF84_025880</name>
</gene>
<dbReference type="InterPro" id="IPR013785">
    <property type="entry name" value="Aldolase_TIM"/>
</dbReference>
<dbReference type="Proteomes" id="UP000253772">
    <property type="component" value="Chromosome c2"/>
</dbReference>
<dbReference type="SFLD" id="SFLDS00029">
    <property type="entry name" value="Radical_SAM"/>
    <property type="match status" value="1"/>
</dbReference>
<accession>A0A482IYR2</accession>
<evidence type="ECO:0000256" key="4">
    <source>
        <dbReference type="ARBA" id="ARBA00022723"/>
    </source>
</evidence>
<dbReference type="CDD" id="cd01335">
    <property type="entry name" value="Radical_SAM"/>
    <property type="match status" value="1"/>
</dbReference>
<dbReference type="InterPro" id="IPR034457">
    <property type="entry name" value="Organic_radical-activating"/>
</dbReference>
<dbReference type="EMBL" id="CP037901">
    <property type="protein sequence ID" value="QBP13076.1"/>
    <property type="molecule type" value="Genomic_DNA"/>
</dbReference>
<comment type="cofactor">
    <cofactor evidence="1">
        <name>[4Fe-4S] cluster</name>
        <dbReference type="ChEBI" id="CHEBI:49883"/>
    </cofactor>
</comment>
<proteinExistence type="predicted"/>
<dbReference type="GO" id="GO:0003824">
    <property type="term" value="F:catalytic activity"/>
    <property type="evidence" value="ECO:0007669"/>
    <property type="project" value="InterPro"/>
</dbReference>
<protein>
    <submittedName>
        <fullName evidence="8">Anaerobic ribonucleoside-triphosphate reductase activating protein</fullName>
    </submittedName>
</protein>
<keyword evidence="3" id="KW-0949">S-adenosyl-L-methionine</keyword>
<dbReference type="PANTHER" id="PTHR30352">
    <property type="entry name" value="PYRUVATE FORMATE-LYASE-ACTIVATING ENZYME"/>
    <property type="match status" value="1"/>
</dbReference>
<dbReference type="InterPro" id="IPR058240">
    <property type="entry name" value="rSAM_sf"/>
</dbReference>
<keyword evidence="4" id="KW-0479">Metal-binding</keyword>
<evidence type="ECO:0000256" key="1">
    <source>
        <dbReference type="ARBA" id="ARBA00001966"/>
    </source>
</evidence>
<feature type="domain" description="Radical SAM core" evidence="7">
    <location>
        <begin position="26"/>
        <end position="233"/>
    </location>
</feature>
<dbReference type="SUPFAM" id="SSF102114">
    <property type="entry name" value="Radical SAM enzymes"/>
    <property type="match status" value="1"/>
</dbReference>
<evidence type="ECO:0000256" key="2">
    <source>
        <dbReference type="ARBA" id="ARBA00022485"/>
    </source>
</evidence>
<dbReference type="InterPro" id="IPR012840">
    <property type="entry name" value="NrdG2"/>
</dbReference>
<keyword evidence="2" id="KW-0004">4Fe-4S</keyword>
<evidence type="ECO:0000256" key="5">
    <source>
        <dbReference type="ARBA" id="ARBA00023004"/>
    </source>
</evidence>
<dbReference type="OrthoDB" id="9782387at2"/>
<dbReference type="PROSITE" id="PS51918">
    <property type="entry name" value="RADICAL_SAM"/>
    <property type="match status" value="1"/>
</dbReference>
<keyword evidence="6" id="KW-0411">Iron-sulfur</keyword>
<evidence type="ECO:0000259" key="7">
    <source>
        <dbReference type="PROSITE" id="PS51918"/>
    </source>
</evidence>
<reference evidence="8 9" key="1">
    <citation type="submission" date="2019-03" db="EMBL/GenBank/DDBJ databases">
        <title>Comparative insights into the high quality Complete genome sequence of highly metal resistant Cupriavidus metallidurans strain BS1 isolated from a gold-copper mine.</title>
        <authorList>
            <person name="Mazhar H.S."/>
            <person name="Rensing C."/>
        </authorList>
    </citation>
    <scope>NUCLEOTIDE SEQUENCE [LARGE SCALE GENOMIC DNA]</scope>
    <source>
        <strain evidence="8 9">BS1</strain>
    </source>
</reference>
<sequence>MRFAARPEPIVADLKVGGFTPLTSIDFPGRLAAVVFCQGCPWRCDYCHNPHLIPVASPSARAWEDVLAFLARRRGLLDGVVFSGGEPTLQAALPAAMRDVRQLGFEVALHTAGMYPDRLEAALPWVDWVGFDIKAPAHRYDHVTGTPGSATRVMDSLERLVASGVAHECRTTWDPALFDEAELMALLHTLAEKGVRRWSLQVCNRAGMPVPHPAGIADRIAAACPRIAVRMPA</sequence>
<dbReference type="Gene3D" id="3.20.20.70">
    <property type="entry name" value="Aldolase class I"/>
    <property type="match status" value="1"/>
</dbReference>
<evidence type="ECO:0000256" key="6">
    <source>
        <dbReference type="ARBA" id="ARBA00023014"/>
    </source>
</evidence>
<dbReference type="InterPro" id="IPR007197">
    <property type="entry name" value="rSAM"/>
</dbReference>
<keyword evidence="5" id="KW-0408">Iron</keyword>
<dbReference type="AlphaFoldDB" id="A0A482IYR2"/>
<dbReference type="SFLD" id="SFLDG01094">
    <property type="entry name" value="Uncharacterised_Radical_SAM_Su"/>
    <property type="match status" value="1"/>
</dbReference>
<evidence type="ECO:0000256" key="3">
    <source>
        <dbReference type="ARBA" id="ARBA00022691"/>
    </source>
</evidence>
<dbReference type="GO" id="GO:0046872">
    <property type="term" value="F:metal ion binding"/>
    <property type="evidence" value="ECO:0007669"/>
    <property type="project" value="UniProtKB-KW"/>
</dbReference>
<evidence type="ECO:0000313" key="8">
    <source>
        <dbReference type="EMBL" id="QBP13076.1"/>
    </source>
</evidence>
<name>A0A482IYR2_9BURK</name>
<dbReference type="NCBIfam" id="TIGR02495">
    <property type="entry name" value="NrdG2"/>
    <property type="match status" value="1"/>
</dbReference>
<dbReference type="Pfam" id="PF04055">
    <property type="entry name" value="Radical_SAM"/>
    <property type="match status" value="1"/>
</dbReference>
<dbReference type="PANTHER" id="PTHR30352:SF13">
    <property type="entry name" value="GLYCYL-RADICAL ENZYME ACTIVATING ENZYME YJJW-RELATED"/>
    <property type="match status" value="1"/>
</dbReference>
<evidence type="ECO:0000313" key="9">
    <source>
        <dbReference type="Proteomes" id="UP000253772"/>
    </source>
</evidence>
<organism evidence="8 9">
    <name type="scientific">Cupriavidus metallidurans</name>
    <dbReference type="NCBI Taxonomy" id="119219"/>
    <lineage>
        <taxon>Bacteria</taxon>
        <taxon>Pseudomonadati</taxon>
        <taxon>Pseudomonadota</taxon>
        <taxon>Betaproteobacteria</taxon>
        <taxon>Burkholderiales</taxon>
        <taxon>Burkholderiaceae</taxon>
        <taxon>Cupriavidus</taxon>
    </lineage>
</organism>